<dbReference type="PANTHER" id="PTHR43340:SF1">
    <property type="entry name" value="HYPOXANTHINE PHOSPHORIBOSYLTRANSFERASE"/>
    <property type="match status" value="1"/>
</dbReference>
<comment type="function">
    <text evidence="2">Purine salvage pathway enzyme that catalyzes the transfer of the ribosyl-5-phosphate group from 5-phospho-alpha-D-ribose 1-diphosphate (PRPP) to the N9 position of the 6-oxopurines hypoxanthine and guanine to form the corresponding ribonucleotides IMP (inosine 5'-monophosphate) and GMP (guanosine 5'-monophosphate), with the release of PPi.</text>
</comment>
<comment type="caution">
    <text evidence="18">The sequence shown here is derived from an EMBL/GenBank/DDBJ whole genome shotgun (WGS) entry which is preliminary data.</text>
</comment>
<proteinExistence type="inferred from homology"/>
<protein>
    <recommendedName>
        <fullName evidence="16">Hypoxanthine phosphoribosyltransferase</fullName>
        <ecNumber evidence="16">2.4.2.8</ecNumber>
    </recommendedName>
</protein>
<evidence type="ECO:0000256" key="9">
    <source>
        <dbReference type="ARBA" id="ARBA00022679"/>
    </source>
</evidence>
<dbReference type="Pfam" id="PF00156">
    <property type="entry name" value="Pribosyltran"/>
    <property type="match status" value="1"/>
</dbReference>
<dbReference type="InterPro" id="IPR005904">
    <property type="entry name" value="Hxn_phspho_trans"/>
</dbReference>
<dbReference type="InterPro" id="IPR050408">
    <property type="entry name" value="HGPRT"/>
</dbReference>
<evidence type="ECO:0000256" key="1">
    <source>
        <dbReference type="ARBA" id="ARBA00001946"/>
    </source>
</evidence>
<evidence type="ECO:0000256" key="12">
    <source>
        <dbReference type="ARBA" id="ARBA00022741"/>
    </source>
</evidence>
<evidence type="ECO:0000313" key="18">
    <source>
        <dbReference type="EMBL" id="MBP2017915.1"/>
    </source>
</evidence>
<evidence type="ECO:0000256" key="16">
    <source>
        <dbReference type="RuleBase" id="RU364099"/>
    </source>
</evidence>
<keyword evidence="10 16" id="KW-0479">Metal-binding</keyword>
<keyword evidence="7 16" id="KW-0963">Cytoplasm</keyword>
<evidence type="ECO:0000256" key="7">
    <source>
        <dbReference type="ARBA" id="ARBA00022490"/>
    </source>
</evidence>
<evidence type="ECO:0000256" key="10">
    <source>
        <dbReference type="ARBA" id="ARBA00022723"/>
    </source>
</evidence>
<evidence type="ECO:0000256" key="4">
    <source>
        <dbReference type="ARBA" id="ARBA00004669"/>
    </source>
</evidence>
<evidence type="ECO:0000256" key="11">
    <source>
        <dbReference type="ARBA" id="ARBA00022726"/>
    </source>
</evidence>
<gene>
    <name evidence="18" type="ORF">J2Z79_001301</name>
</gene>
<dbReference type="RefSeq" id="WP_209466057.1">
    <property type="nucleotide sequence ID" value="NZ_JAGGLG010000008.1"/>
</dbReference>
<keyword evidence="9 16" id="KW-0808">Transferase</keyword>
<keyword evidence="19" id="KW-1185">Reference proteome</keyword>
<keyword evidence="13 16" id="KW-0460">Magnesium</keyword>
<dbReference type="EMBL" id="JAGGLG010000008">
    <property type="protein sequence ID" value="MBP2017915.1"/>
    <property type="molecule type" value="Genomic_DNA"/>
</dbReference>
<comment type="pathway">
    <text evidence="4 16">Purine metabolism; IMP biosynthesis via salvage pathway; IMP from hypoxanthine: step 1/1.</text>
</comment>
<evidence type="ECO:0000259" key="17">
    <source>
        <dbReference type="Pfam" id="PF00156"/>
    </source>
</evidence>
<keyword evidence="12 16" id="KW-0547">Nucleotide-binding</keyword>
<dbReference type="InterPro" id="IPR029057">
    <property type="entry name" value="PRTase-like"/>
</dbReference>
<evidence type="ECO:0000256" key="3">
    <source>
        <dbReference type="ARBA" id="ARBA00004496"/>
    </source>
</evidence>
<dbReference type="Gene3D" id="3.40.50.2020">
    <property type="match status" value="1"/>
</dbReference>
<reference evidence="18 19" key="1">
    <citation type="submission" date="2021-03" db="EMBL/GenBank/DDBJ databases">
        <title>Genomic Encyclopedia of Type Strains, Phase IV (KMG-IV): sequencing the most valuable type-strain genomes for metagenomic binning, comparative biology and taxonomic classification.</title>
        <authorList>
            <person name="Goeker M."/>
        </authorList>
    </citation>
    <scope>NUCLEOTIDE SEQUENCE [LARGE SCALE GENOMIC DNA]</scope>
    <source>
        <strain evidence="18 19">DSM 27138</strain>
    </source>
</reference>
<dbReference type="PANTHER" id="PTHR43340">
    <property type="entry name" value="HYPOXANTHINE-GUANINE PHOSPHORIBOSYLTRANSFERASE"/>
    <property type="match status" value="1"/>
</dbReference>
<dbReference type="Proteomes" id="UP001519289">
    <property type="component" value="Unassembled WGS sequence"/>
</dbReference>
<dbReference type="GO" id="GO:0016757">
    <property type="term" value="F:glycosyltransferase activity"/>
    <property type="evidence" value="ECO:0007669"/>
    <property type="project" value="UniProtKB-KW"/>
</dbReference>
<dbReference type="SUPFAM" id="SSF53271">
    <property type="entry name" value="PRTase-like"/>
    <property type="match status" value="1"/>
</dbReference>
<evidence type="ECO:0000313" key="19">
    <source>
        <dbReference type="Proteomes" id="UP001519289"/>
    </source>
</evidence>
<sequence length="176" mass="19230">MARKLKGQLLSAEQIAARVRELGAEISRDLAGQTVLVVGVLKGAFVFCADLLRCLTVPAEVDFMAVSSYGSATESSGVIRILKDLDASVTGKHVLLVEDIVDSGLTLRYLKEYLEHQNPASLRVCVLLDKPARRQTQVAVDYVGFTIPDEFIVGYGIDYAEQYRHLPYIGIVGEDG</sequence>
<name>A0ABS4JQV7_9FIRM</name>
<dbReference type="CDD" id="cd06223">
    <property type="entry name" value="PRTases_typeI"/>
    <property type="match status" value="1"/>
</dbReference>
<evidence type="ECO:0000256" key="2">
    <source>
        <dbReference type="ARBA" id="ARBA00002049"/>
    </source>
</evidence>
<evidence type="ECO:0000256" key="5">
    <source>
        <dbReference type="ARBA" id="ARBA00004676"/>
    </source>
</evidence>
<evidence type="ECO:0000256" key="15">
    <source>
        <dbReference type="ARBA" id="ARBA00049402"/>
    </source>
</evidence>
<dbReference type="NCBIfam" id="TIGR01203">
    <property type="entry name" value="HGPRTase"/>
    <property type="match status" value="1"/>
</dbReference>
<comment type="subcellular location">
    <subcellularLocation>
        <location evidence="3 16">Cytoplasm</location>
    </subcellularLocation>
</comment>
<dbReference type="EC" id="2.4.2.8" evidence="16"/>
<comment type="catalytic activity">
    <reaction evidence="14">
        <text>GMP + diphosphate = guanine + 5-phospho-alpha-D-ribose 1-diphosphate</text>
        <dbReference type="Rhea" id="RHEA:25424"/>
        <dbReference type="ChEBI" id="CHEBI:16235"/>
        <dbReference type="ChEBI" id="CHEBI:33019"/>
        <dbReference type="ChEBI" id="CHEBI:58017"/>
        <dbReference type="ChEBI" id="CHEBI:58115"/>
        <dbReference type="EC" id="2.4.2.8"/>
    </reaction>
    <physiologicalReaction direction="right-to-left" evidence="14">
        <dbReference type="Rhea" id="RHEA:25426"/>
    </physiologicalReaction>
</comment>
<comment type="pathway">
    <text evidence="5">Purine metabolism; GMP biosynthesis via salvage pathway; GMP from guanine: step 1/1.</text>
</comment>
<comment type="similarity">
    <text evidence="6 16">Belongs to the purine/pyrimidine phosphoribosyltransferase family.</text>
</comment>
<accession>A0ABS4JQV7</accession>
<evidence type="ECO:0000256" key="6">
    <source>
        <dbReference type="ARBA" id="ARBA00008391"/>
    </source>
</evidence>
<keyword evidence="11 16" id="KW-0660">Purine salvage</keyword>
<keyword evidence="8 16" id="KW-0328">Glycosyltransferase</keyword>
<evidence type="ECO:0000256" key="13">
    <source>
        <dbReference type="ARBA" id="ARBA00022842"/>
    </source>
</evidence>
<comment type="cofactor">
    <cofactor evidence="1 16">
        <name>Mg(2+)</name>
        <dbReference type="ChEBI" id="CHEBI:18420"/>
    </cofactor>
</comment>
<organism evidence="18 19">
    <name type="scientific">Symbiobacterium terraclitae</name>
    <dbReference type="NCBI Taxonomy" id="557451"/>
    <lineage>
        <taxon>Bacteria</taxon>
        <taxon>Bacillati</taxon>
        <taxon>Bacillota</taxon>
        <taxon>Clostridia</taxon>
        <taxon>Eubacteriales</taxon>
        <taxon>Symbiobacteriaceae</taxon>
        <taxon>Symbiobacterium</taxon>
    </lineage>
</organism>
<evidence type="ECO:0000256" key="14">
    <source>
        <dbReference type="ARBA" id="ARBA00048811"/>
    </source>
</evidence>
<feature type="domain" description="Phosphoribosyltransferase" evidence="17">
    <location>
        <begin position="8"/>
        <end position="159"/>
    </location>
</feature>
<dbReference type="InterPro" id="IPR000836">
    <property type="entry name" value="PRTase_dom"/>
</dbReference>
<comment type="catalytic activity">
    <reaction evidence="15">
        <text>IMP + diphosphate = hypoxanthine + 5-phospho-alpha-D-ribose 1-diphosphate</text>
        <dbReference type="Rhea" id="RHEA:17973"/>
        <dbReference type="ChEBI" id="CHEBI:17368"/>
        <dbReference type="ChEBI" id="CHEBI:33019"/>
        <dbReference type="ChEBI" id="CHEBI:58017"/>
        <dbReference type="ChEBI" id="CHEBI:58053"/>
        <dbReference type="EC" id="2.4.2.8"/>
    </reaction>
    <physiologicalReaction direction="right-to-left" evidence="15">
        <dbReference type="Rhea" id="RHEA:17975"/>
    </physiologicalReaction>
</comment>
<evidence type="ECO:0000256" key="8">
    <source>
        <dbReference type="ARBA" id="ARBA00022676"/>
    </source>
</evidence>